<reference evidence="1" key="1">
    <citation type="journal article" date="2015" name="Nature">
        <title>Complex archaea that bridge the gap between prokaryotes and eukaryotes.</title>
        <authorList>
            <person name="Spang A."/>
            <person name="Saw J.H."/>
            <person name="Jorgensen S.L."/>
            <person name="Zaremba-Niedzwiedzka K."/>
            <person name="Martijn J."/>
            <person name="Lind A.E."/>
            <person name="van Eijk R."/>
            <person name="Schleper C."/>
            <person name="Guy L."/>
            <person name="Ettema T.J."/>
        </authorList>
    </citation>
    <scope>NUCLEOTIDE SEQUENCE</scope>
</reference>
<accession>A0A0F9PSC1</accession>
<sequence>MTTPWPATRVAESILNYRPGPLLRVKGKPKRKPPLVVCEGCLEWVRADELAQARTNPDAVRCGACREREYQEGGWL</sequence>
<name>A0A0F9PSC1_9ZZZZ</name>
<dbReference type="AlphaFoldDB" id="A0A0F9PSC1"/>
<gene>
    <name evidence="1" type="ORF">LCGC14_1102470</name>
</gene>
<organism evidence="1">
    <name type="scientific">marine sediment metagenome</name>
    <dbReference type="NCBI Taxonomy" id="412755"/>
    <lineage>
        <taxon>unclassified sequences</taxon>
        <taxon>metagenomes</taxon>
        <taxon>ecological metagenomes</taxon>
    </lineage>
</organism>
<protein>
    <submittedName>
        <fullName evidence="1">Uncharacterized protein</fullName>
    </submittedName>
</protein>
<evidence type="ECO:0000313" key="1">
    <source>
        <dbReference type="EMBL" id="KKN03951.1"/>
    </source>
</evidence>
<dbReference type="EMBL" id="LAZR01004977">
    <property type="protein sequence ID" value="KKN03951.1"/>
    <property type="molecule type" value="Genomic_DNA"/>
</dbReference>
<proteinExistence type="predicted"/>
<comment type="caution">
    <text evidence="1">The sequence shown here is derived from an EMBL/GenBank/DDBJ whole genome shotgun (WGS) entry which is preliminary data.</text>
</comment>